<evidence type="ECO:0000256" key="6">
    <source>
        <dbReference type="ARBA" id="ARBA00022833"/>
    </source>
</evidence>
<keyword evidence="7" id="KW-0539">Nucleus</keyword>
<keyword evidence="4" id="KW-0677">Repeat</keyword>
<dbReference type="GO" id="GO:0008270">
    <property type="term" value="F:zinc ion binding"/>
    <property type="evidence" value="ECO:0007669"/>
    <property type="project" value="UniProtKB-KW"/>
</dbReference>
<feature type="domain" description="C2H2-type" evidence="9">
    <location>
        <begin position="203"/>
        <end position="230"/>
    </location>
</feature>
<keyword evidence="6" id="KW-0862">Zinc</keyword>
<dbReference type="InParanoid" id="A0A067R474"/>
<evidence type="ECO:0000256" key="1">
    <source>
        <dbReference type="ARBA" id="ARBA00004123"/>
    </source>
</evidence>
<dbReference type="InterPro" id="IPR013087">
    <property type="entry name" value="Znf_C2H2_type"/>
</dbReference>
<evidence type="ECO:0000259" key="9">
    <source>
        <dbReference type="PROSITE" id="PS50157"/>
    </source>
</evidence>
<evidence type="ECO:0000313" key="11">
    <source>
        <dbReference type="Proteomes" id="UP000027135"/>
    </source>
</evidence>
<name>A0A067R474_ZOONE</name>
<dbReference type="GO" id="GO:0000977">
    <property type="term" value="F:RNA polymerase II transcription regulatory region sequence-specific DNA binding"/>
    <property type="evidence" value="ECO:0007669"/>
    <property type="project" value="TreeGrafter"/>
</dbReference>
<evidence type="ECO:0000256" key="2">
    <source>
        <dbReference type="ARBA" id="ARBA00006991"/>
    </source>
</evidence>
<dbReference type="FunFam" id="3.30.160.60:FF:000733">
    <property type="entry name" value="Zinc finger protein 236 variant"/>
    <property type="match status" value="1"/>
</dbReference>
<evidence type="ECO:0000256" key="4">
    <source>
        <dbReference type="ARBA" id="ARBA00022737"/>
    </source>
</evidence>
<dbReference type="PROSITE" id="PS00028">
    <property type="entry name" value="ZINC_FINGER_C2H2_1"/>
    <property type="match status" value="6"/>
</dbReference>
<dbReference type="OrthoDB" id="6278242at2759"/>
<evidence type="ECO:0000256" key="7">
    <source>
        <dbReference type="ARBA" id="ARBA00023242"/>
    </source>
</evidence>
<keyword evidence="5 8" id="KW-0863">Zinc-finger</keyword>
<dbReference type="Proteomes" id="UP000027135">
    <property type="component" value="Unassembled WGS sequence"/>
</dbReference>
<dbReference type="PROSITE" id="PS50157">
    <property type="entry name" value="ZINC_FINGER_C2H2_2"/>
    <property type="match status" value="6"/>
</dbReference>
<proteinExistence type="inferred from homology"/>
<dbReference type="eggNOG" id="KOG1721">
    <property type="taxonomic scope" value="Eukaryota"/>
</dbReference>
<dbReference type="GO" id="GO:0005634">
    <property type="term" value="C:nucleus"/>
    <property type="evidence" value="ECO:0007669"/>
    <property type="project" value="UniProtKB-SubCell"/>
</dbReference>
<protein>
    <submittedName>
        <fullName evidence="10">Zinc finger and SCAN domain-containing protein 2</fullName>
    </submittedName>
</protein>
<dbReference type="PANTHER" id="PTHR24409">
    <property type="entry name" value="ZINC FINGER PROTEIN 142"/>
    <property type="match status" value="1"/>
</dbReference>
<feature type="domain" description="C2H2-type" evidence="9">
    <location>
        <begin position="342"/>
        <end position="367"/>
    </location>
</feature>
<keyword evidence="11" id="KW-1185">Reference proteome</keyword>
<evidence type="ECO:0000256" key="8">
    <source>
        <dbReference type="PROSITE-ProRule" id="PRU00042"/>
    </source>
</evidence>
<keyword evidence="3" id="KW-0479">Metal-binding</keyword>
<reference evidence="10 11" key="1">
    <citation type="journal article" date="2014" name="Nat. Commun.">
        <title>Molecular traces of alternative social organization in a termite genome.</title>
        <authorList>
            <person name="Terrapon N."/>
            <person name="Li C."/>
            <person name="Robertson H.M."/>
            <person name="Ji L."/>
            <person name="Meng X."/>
            <person name="Booth W."/>
            <person name="Chen Z."/>
            <person name="Childers C.P."/>
            <person name="Glastad K.M."/>
            <person name="Gokhale K."/>
            <person name="Gowin J."/>
            <person name="Gronenberg W."/>
            <person name="Hermansen R.A."/>
            <person name="Hu H."/>
            <person name="Hunt B.G."/>
            <person name="Huylmans A.K."/>
            <person name="Khalil S.M."/>
            <person name="Mitchell R.D."/>
            <person name="Munoz-Torres M.C."/>
            <person name="Mustard J.A."/>
            <person name="Pan H."/>
            <person name="Reese J.T."/>
            <person name="Scharf M.E."/>
            <person name="Sun F."/>
            <person name="Vogel H."/>
            <person name="Xiao J."/>
            <person name="Yang W."/>
            <person name="Yang Z."/>
            <person name="Yang Z."/>
            <person name="Zhou J."/>
            <person name="Zhu J."/>
            <person name="Brent C.S."/>
            <person name="Elsik C.G."/>
            <person name="Goodisman M.A."/>
            <person name="Liberles D.A."/>
            <person name="Roe R.M."/>
            <person name="Vargo E.L."/>
            <person name="Vilcinskas A."/>
            <person name="Wang J."/>
            <person name="Bornberg-Bauer E."/>
            <person name="Korb J."/>
            <person name="Zhang G."/>
            <person name="Liebig J."/>
        </authorList>
    </citation>
    <scope>NUCLEOTIDE SEQUENCE [LARGE SCALE GENOMIC DNA]</scope>
    <source>
        <tissue evidence="10">Whole organism</tissue>
    </source>
</reference>
<sequence>MAIDHSLVCLQKTSVCRGELPEPPNAFSSHSDRFLGHMRMYNSDFQMTSLGASRKDNCVVKVECNVDIETQPGQEDHLSGVEQEGVPFSFVAVKQEVEEPWAVTPIKEEQIDEITKEEHGDCLEGDDQLPHEQEVYGGYSTVQLAPHLDHDLKCDADGDFSTKDVNFISQKVIEVHSELSDNGSKMNENAVKNKNTQIVGQTYKCEICGSSFPEKWKLVGHQHMHPREPVKCEICNKSFSHKGALNKHRRLHTEEKRYKCNSCSKCFTKKSHLDRHRLIHTGEKPFKCEICNNSFTQKGSLDTHRRMHSGEKHFKCQICNKYFTRSSYLVVHQRIHTGEKPYTCEFCTMSFRCRGNLVSHIRTHTVE</sequence>
<dbReference type="FunFam" id="3.30.160.60:FF:000065">
    <property type="entry name" value="B-cell CLL/lymphoma 6, member B"/>
    <property type="match status" value="2"/>
</dbReference>
<feature type="domain" description="C2H2-type" evidence="9">
    <location>
        <begin position="314"/>
        <end position="341"/>
    </location>
</feature>
<evidence type="ECO:0000313" key="10">
    <source>
        <dbReference type="EMBL" id="KDR16962.1"/>
    </source>
</evidence>
<evidence type="ECO:0000256" key="5">
    <source>
        <dbReference type="ARBA" id="ARBA00022771"/>
    </source>
</evidence>
<dbReference type="AlphaFoldDB" id="A0A067R474"/>
<comment type="subcellular location">
    <subcellularLocation>
        <location evidence="1">Nucleus</location>
    </subcellularLocation>
</comment>
<evidence type="ECO:0000256" key="3">
    <source>
        <dbReference type="ARBA" id="ARBA00022723"/>
    </source>
</evidence>
<feature type="domain" description="C2H2-type" evidence="9">
    <location>
        <begin position="286"/>
        <end position="313"/>
    </location>
</feature>
<dbReference type="GO" id="GO:0000981">
    <property type="term" value="F:DNA-binding transcription factor activity, RNA polymerase II-specific"/>
    <property type="evidence" value="ECO:0007669"/>
    <property type="project" value="TreeGrafter"/>
</dbReference>
<gene>
    <name evidence="10" type="ORF">L798_09251</name>
</gene>
<dbReference type="EMBL" id="KK852767">
    <property type="protein sequence ID" value="KDR16962.1"/>
    <property type="molecule type" value="Genomic_DNA"/>
</dbReference>
<dbReference type="FunFam" id="3.30.160.60:FF:000342">
    <property type="entry name" value="zinc finger protein 394"/>
    <property type="match status" value="1"/>
</dbReference>
<organism evidence="10 11">
    <name type="scientific">Zootermopsis nevadensis</name>
    <name type="common">Dampwood termite</name>
    <dbReference type="NCBI Taxonomy" id="136037"/>
    <lineage>
        <taxon>Eukaryota</taxon>
        <taxon>Metazoa</taxon>
        <taxon>Ecdysozoa</taxon>
        <taxon>Arthropoda</taxon>
        <taxon>Hexapoda</taxon>
        <taxon>Insecta</taxon>
        <taxon>Pterygota</taxon>
        <taxon>Neoptera</taxon>
        <taxon>Polyneoptera</taxon>
        <taxon>Dictyoptera</taxon>
        <taxon>Blattodea</taxon>
        <taxon>Blattoidea</taxon>
        <taxon>Termitoidae</taxon>
        <taxon>Termopsidae</taxon>
        <taxon>Zootermopsis</taxon>
    </lineage>
</organism>
<feature type="domain" description="C2H2-type" evidence="9">
    <location>
        <begin position="258"/>
        <end position="285"/>
    </location>
</feature>
<dbReference type="Gene3D" id="3.30.160.60">
    <property type="entry name" value="Classic Zinc Finger"/>
    <property type="match status" value="6"/>
</dbReference>
<dbReference type="SMART" id="SM00355">
    <property type="entry name" value="ZnF_C2H2"/>
    <property type="match status" value="6"/>
</dbReference>
<dbReference type="FunFam" id="3.30.160.60:FF:001498">
    <property type="entry name" value="Zinc finger protein 404"/>
    <property type="match status" value="1"/>
</dbReference>
<dbReference type="SUPFAM" id="SSF57667">
    <property type="entry name" value="beta-beta-alpha zinc fingers"/>
    <property type="match status" value="4"/>
</dbReference>
<dbReference type="Pfam" id="PF00096">
    <property type="entry name" value="zf-C2H2"/>
    <property type="match status" value="4"/>
</dbReference>
<comment type="similarity">
    <text evidence="2">Belongs to the krueppel C2H2-type zinc-finger protein family.</text>
</comment>
<dbReference type="PANTHER" id="PTHR24409:SF295">
    <property type="entry name" value="AZ2-RELATED"/>
    <property type="match status" value="1"/>
</dbReference>
<dbReference type="InterPro" id="IPR036236">
    <property type="entry name" value="Znf_C2H2_sf"/>
</dbReference>
<feature type="domain" description="C2H2-type" evidence="9">
    <location>
        <begin position="230"/>
        <end position="257"/>
    </location>
</feature>
<accession>A0A067R474</accession>